<feature type="domain" description="LTD" evidence="4">
    <location>
        <begin position="326"/>
        <end position="447"/>
    </location>
</feature>
<dbReference type="InterPro" id="IPR014755">
    <property type="entry name" value="Cu-Rt/internalin_Ig-like"/>
</dbReference>
<feature type="domain" description="LTD" evidence="4">
    <location>
        <begin position="514"/>
        <end position="635"/>
    </location>
</feature>
<dbReference type="AlphaFoldDB" id="A0A0F5JF83"/>
<reference evidence="5 6" key="1">
    <citation type="submission" date="2013-04" db="EMBL/GenBank/DDBJ databases">
        <title>The Genome Sequence of Parabacteroides goldsteinii DSM 19448.</title>
        <authorList>
            <consortium name="The Broad Institute Genomics Platform"/>
            <person name="Earl A."/>
            <person name="Ward D."/>
            <person name="Feldgarden M."/>
            <person name="Gevers D."/>
            <person name="Martens E."/>
            <person name="Sakamoto M."/>
            <person name="Benno Y."/>
            <person name="Song Y."/>
            <person name="Liu C."/>
            <person name="Lee J."/>
            <person name="Bolanos M."/>
            <person name="Vaisanen M.L."/>
            <person name="Finegold S.M."/>
            <person name="Walker B."/>
            <person name="Young S."/>
            <person name="Zeng Q."/>
            <person name="Gargeya S."/>
            <person name="Fitzgerald M."/>
            <person name="Haas B."/>
            <person name="Abouelleil A."/>
            <person name="Allen A.W."/>
            <person name="Alvarado L."/>
            <person name="Arachchi H.M."/>
            <person name="Berlin A.M."/>
            <person name="Chapman S.B."/>
            <person name="Gainer-Dewar J."/>
            <person name="Goldberg J."/>
            <person name="Griggs A."/>
            <person name="Gujja S."/>
            <person name="Hansen M."/>
            <person name="Howarth C."/>
            <person name="Imamovic A."/>
            <person name="Ireland A."/>
            <person name="Larimer J."/>
            <person name="McCowan C."/>
            <person name="Murphy C."/>
            <person name="Pearson M."/>
            <person name="Poon T.W."/>
            <person name="Priest M."/>
            <person name="Roberts A."/>
            <person name="Saif S."/>
            <person name="Shea T."/>
            <person name="Sisk P."/>
            <person name="Sykes S."/>
            <person name="Wortman J."/>
            <person name="Nusbaum C."/>
            <person name="Birren B."/>
        </authorList>
    </citation>
    <scope>NUCLEOTIDE SEQUENCE [LARGE SCALE GENOMIC DNA]</scope>
    <source>
        <strain evidence="5 6">DSM 19448</strain>
    </source>
</reference>
<feature type="compositionally biased region" description="Polar residues" evidence="2">
    <location>
        <begin position="658"/>
        <end position="670"/>
    </location>
</feature>
<feature type="compositionally biased region" description="Basic and acidic residues" evidence="2">
    <location>
        <begin position="480"/>
        <end position="493"/>
    </location>
</feature>
<name>A0A0F5JF83_9BACT</name>
<organism evidence="5 6">
    <name type="scientific">Parabacteroides goldsteinii DSM 19448 = WAL 12034</name>
    <dbReference type="NCBI Taxonomy" id="927665"/>
    <lineage>
        <taxon>Bacteria</taxon>
        <taxon>Pseudomonadati</taxon>
        <taxon>Bacteroidota</taxon>
        <taxon>Bacteroidia</taxon>
        <taxon>Bacteroidales</taxon>
        <taxon>Tannerellaceae</taxon>
        <taxon>Parabacteroides</taxon>
    </lineage>
</organism>
<evidence type="ECO:0000313" key="5">
    <source>
        <dbReference type="EMBL" id="KKB56185.1"/>
    </source>
</evidence>
<feature type="signal peptide" evidence="3">
    <location>
        <begin position="1"/>
        <end position="18"/>
    </location>
</feature>
<keyword evidence="1 3" id="KW-0732">Signal</keyword>
<dbReference type="InterPro" id="IPR036415">
    <property type="entry name" value="Lamin_tail_dom_sf"/>
</dbReference>
<proteinExistence type="predicted"/>
<evidence type="ECO:0000256" key="2">
    <source>
        <dbReference type="SAM" id="MobiDB-lite"/>
    </source>
</evidence>
<comment type="caution">
    <text evidence="5">The sequence shown here is derived from an EMBL/GenBank/DDBJ whole genome shotgun (WGS) entry which is preliminary data.</text>
</comment>
<evidence type="ECO:0000259" key="4">
    <source>
        <dbReference type="PROSITE" id="PS51841"/>
    </source>
</evidence>
<dbReference type="Pfam" id="PF00932">
    <property type="entry name" value="LTD"/>
    <property type="match status" value="1"/>
</dbReference>
<evidence type="ECO:0000256" key="1">
    <source>
        <dbReference type="ARBA" id="ARBA00022729"/>
    </source>
</evidence>
<feature type="region of interest" description="Disordered" evidence="2">
    <location>
        <begin position="648"/>
        <end position="705"/>
    </location>
</feature>
<feature type="compositionally biased region" description="Acidic residues" evidence="2">
    <location>
        <begin position="495"/>
        <end position="504"/>
    </location>
</feature>
<dbReference type="PATRIC" id="fig|927665.4.peg.2217"/>
<feature type="chain" id="PRO_5002489837" description="LTD domain-containing protein" evidence="3">
    <location>
        <begin position="19"/>
        <end position="793"/>
    </location>
</feature>
<dbReference type="RefSeq" id="WP_046146085.1">
    <property type="nucleotide sequence ID" value="NZ_KQ033912.1"/>
</dbReference>
<protein>
    <recommendedName>
        <fullName evidence="4">LTD domain-containing protein</fullName>
    </recommendedName>
</protein>
<evidence type="ECO:0000256" key="3">
    <source>
        <dbReference type="SAM" id="SignalP"/>
    </source>
</evidence>
<dbReference type="EMBL" id="AQHV01000011">
    <property type="protein sequence ID" value="KKB56185.1"/>
    <property type="molecule type" value="Genomic_DNA"/>
</dbReference>
<feature type="region of interest" description="Disordered" evidence="2">
    <location>
        <begin position="456"/>
        <end position="511"/>
    </location>
</feature>
<dbReference type="STRING" id="927665.HMPREF1535_02159"/>
<dbReference type="InterPro" id="IPR001322">
    <property type="entry name" value="Lamin_tail_dom"/>
</dbReference>
<dbReference type="HOGENOM" id="CLU_008488_0_0_10"/>
<dbReference type="Gene3D" id="2.60.40.1220">
    <property type="match status" value="1"/>
</dbReference>
<dbReference type="SUPFAM" id="SSF74853">
    <property type="entry name" value="Lamin A/C globular tail domain"/>
    <property type="match status" value="1"/>
</dbReference>
<dbReference type="Gene3D" id="2.60.40.4070">
    <property type="match status" value="1"/>
</dbReference>
<dbReference type="Proteomes" id="UP000033047">
    <property type="component" value="Unassembled WGS sequence"/>
</dbReference>
<accession>A0A0F5JF83</accession>
<sequence length="793" mass="88652">MKQFILFILVLLPVCAFAQFTETFDGPEIGSNNPWIDDSSRYVINEERQLAFDGSGLTGNYPFHTPILFGRTMEWEMDITLAFKPSNFNKACIYLYRTDKPSDLLYYIQVGSNDDNVSFYKWPPKGNAQRLIKGARRMDGRMVHIKLVLEECNRWTLYTRMSDEDYYIKEGELDDKNLKDIRDSGSLNIICYCKAKSLKNMFFYFDNILVRHELTETPLHPAEEPEDPSKPDITLPKLLSIEPLTLSDLQFVFDLPVKTEQAAFSISDIGNADRIVYADESRKVVNTHYPEEMKTGEIYTISYSGVTDEKGNTLDSYSEKVKVEEEDEGEEPSESGSILINEIMADPKGLEELPKTEYVELYNTTENVLVLTDWQFSYGGKAKPMTTFEIPAKGYAVLYRSGRDIVADLSAVKVPLDNFPSALANTGKLLQLFDGDNNLIDEVTYEKATPAKSWERSSSGWHLSSDPRGGTPGSVNSSGKGEEKPNEPDKPVTPDDPDEPDIPDDPSLPDITVEPGEFVFNELLPNPFAGGSEYIELYNRSDRALPVSGLSVAVRKADGTLNTRYPLSSITVTIEADGYVLLTKNLEGVTDFYTIQSPSSLFEVPKLPILANTSSTLVLFRTKDGTVIDEVSYTSKWHASSIKDQKGVSLERIDPDAGTQSPSNWTSASATVGYGTPGYPNSQSDISLPDDPDTPDEPTGIKTPQWDESAGHYTISYYLDQPGYNCRAFVFNIAGQRVAQIANHELLGLTGKLTWDGYALSGRQLQTGVYIFYAELYHTSGTVKRYKQVFLVR</sequence>
<dbReference type="PROSITE" id="PS51841">
    <property type="entry name" value="LTD"/>
    <property type="match status" value="2"/>
</dbReference>
<evidence type="ECO:0000313" key="6">
    <source>
        <dbReference type="Proteomes" id="UP000033047"/>
    </source>
</evidence>
<gene>
    <name evidence="5" type="ORF">HMPREF1535_02159</name>
</gene>